<proteinExistence type="predicted"/>
<feature type="transmembrane region" description="Helical" evidence="1">
    <location>
        <begin position="68"/>
        <end position="87"/>
    </location>
</feature>
<reference evidence="3" key="1">
    <citation type="journal article" date="2013" name="J. Plant Res.">
        <title>Effect of fungi and light on seed germination of three Opuntia species from semiarid lands of central Mexico.</title>
        <authorList>
            <person name="Delgado-Sanchez P."/>
            <person name="Jimenez-Bremont J.F."/>
            <person name="Guerrero-Gonzalez Mde L."/>
            <person name="Flores J."/>
        </authorList>
    </citation>
    <scope>NUCLEOTIDE SEQUENCE</scope>
    <source>
        <tissue evidence="3">Cladode</tissue>
    </source>
</reference>
<feature type="chain" id="PRO_5028288030" evidence="2">
    <location>
        <begin position="30"/>
        <end position="134"/>
    </location>
</feature>
<dbReference type="AlphaFoldDB" id="A0A7C9EP45"/>
<name>A0A7C9EP45_OPUST</name>
<keyword evidence="1" id="KW-1133">Transmembrane helix</keyword>
<keyword evidence="1" id="KW-0472">Membrane</keyword>
<reference evidence="3" key="2">
    <citation type="submission" date="2020-07" db="EMBL/GenBank/DDBJ databases">
        <authorList>
            <person name="Vera ALvarez R."/>
            <person name="Arias-Moreno D.M."/>
            <person name="Jimenez-Jacinto V."/>
            <person name="Jimenez-Bremont J.F."/>
            <person name="Swaminathan K."/>
            <person name="Moose S.P."/>
            <person name="Guerrero-Gonzalez M.L."/>
            <person name="Marino-Ramirez L."/>
            <person name="Landsman D."/>
            <person name="Rodriguez-Kessler M."/>
            <person name="Delgado-Sanchez P."/>
        </authorList>
    </citation>
    <scope>NUCLEOTIDE SEQUENCE</scope>
    <source>
        <tissue evidence="3">Cladode</tissue>
    </source>
</reference>
<feature type="signal peptide" evidence="2">
    <location>
        <begin position="1"/>
        <end position="29"/>
    </location>
</feature>
<keyword evidence="2" id="KW-0732">Signal</keyword>
<evidence type="ECO:0000256" key="1">
    <source>
        <dbReference type="SAM" id="Phobius"/>
    </source>
</evidence>
<evidence type="ECO:0000313" key="3">
    <source>
        <dbReference type="EMBL" id="MBA4670966.1"/>
    </source>
</evidence>
<keyword evidence="1" id="KW-0812">Transmembrane</keyword>
<protein>
    <submittedName>
        <fullName evidence="3">Uncharacterized protein</fullName>
    </submittedName>
</protein>
<organism evidence="3">
    <name type="scientific">Opuntia streptacantha</name>
    <name type="common">Prickly pear cactus</name>
    <name type="synonym">Opuntia cardona</name>
    <dbReference type="NCBI Taxonomy" id="393608"/>
    <lineage>
        <taxon>Eukaryota</taxon>
        <taxon>Viridiplantae</taxon>
        <taxon>Streptophyta</taxon>
        <taxon>Embryophyta</taxon>
        <taxon>Tracheophyta</taxon>
        <taxon>Spermatophyta</taxon>
        <taxon>Magnoliopsida</taxon>
        <taxon>eudicotyledons</taxon>
        <taxon>Gunneridae</taxon>
        <taxon>Pentapetalae</taxon>
        <taxon>Caryophyllales</taxon>
        <taxon>Cactineae</taxon>
        <taxon>Cactaceae</taxon>
        <taxon>Opuntioideae</taxon>
        <taxon>Opuntia</taxon>
    </lineage>
</organism>
<accession>A0A7C9EP45</accession>
<sequence length="134" mass="16166">MMCHRGRPPRIGFCGWWILLRWIINPSHRLRRMTKSIIMIRRWGREEIWIMKRRCPGVRRIRRRRIQWRLWVVMIDMMIVLKLGLLLDLRFLQLRLLNQVPVQAPNRLKFHPSSANMSARSLSIQTPSTNSSPC</sequence>
<dbReference type="EMBL" id="GISG01249199">
    <property type="protein sequence ID" value="MBA4670966.1"/>
    <property type="molecule type" value="Transcribed_RNA"/>
</dbReference>
<evidence type="ECO:0000256" key="2">
    <source>
        <dbReference type="SAM" id="SignalP"/>
    </source>
</evidence>